<evidence type="ECO:0000313" key="2">
    <source>
        <dbReference type="EMBL" id="SHL25369.1"/>
    </source>
</evidence>
<evidence type="ECO:0000313" key="3">
    <source>
        <dbReference type="Proteomes" id="UP000003751"/>
    </source>
</evidence>
<dbReference type="AlphaFoldDB" id="E7QV17"/>
<proteinExistence type="predicted"/>
<reference evidence="2" key="2">
    <citation type="submission" date="2016-11" db="EMBL/GenBank/DDBJ databases">
        <authorList>
            <person name="Jaros S."/>
            <person name="Januszkiewicz K."/>
            <person name="Wedrychowicz H."/>
        </authorList>
    </citation>
    <scope>NUCLEOTIDE SEQUENCE [LARGE SCALE GENOMIC DNA]</scope>
    <source>
        <strain evidence="2">DX253</strain>
    </source>
</reference>
<dbReference type="EMBL" id="FRAN01000005">
    <property type="protein sequence ID" value="SHL25369.1"/>
    <property type="molecule type" value="Genomic_DNA"/>
</dbReference>
<dbReference type="STRING" id="797209.GCA_000376445_03836"/>
<gene>
    <name evidence="2" type="ORF">SAMN05444342_3428</name>
    <name evidence="1" type="ORF">ZOD2009_13266</name>
</gene>
<protein>
    <submittedName>
        <fullName evidence="1">Uncharacterized protein</fullName>
    </submittedName>
</protein>
<dbReference type="EMBL" id="AEMG01000013">
    <property type="protein sequence ID" value="EFW91535.1"/>
    <property type="molecule type" value="Genomic_DNA"/>
</dbReference>
<keyword evidence="4" id="KW-1185">Reference proteome</keyword>
<organism evidence="1 3">
    <name type="scientific">Haladaptatus paucihalophilus DX253</name>
    <dbReference type="NCBI Taxonomy" id="797209"/>
    <lineage>
        <taxon>Archaea</taxon>
        <taxon>Methanobacteriati</taxon>
        <taxon>Methanobacteriota</taxon>
        <taxon>Stenosarchaea group</taxon>
        <taxon>Halobacteria</taxon>
        <taxon>Halobacteriales</taxon>
        <taxon>Haladaptataceae</taxon>
        <taxon>Haladaptatus</taxon>
    </lineage>
</organism>
<evidence type="ECO:0000313" key="1">
    <source>
        <dbReference type="EMBL" id="EFW91535.1"/>
    </source>
</evidence>
<evidence type="ECO:0000313" key="4">
    <source>
        <dbReference type="Proteomes" id="UP000184203"/>
    </source>
</evidence>
<reference evidence="1 3" key="1">
    <citation type="journal article" date="2014" name="ISME J.">
        <title>Trehalose/2-sulfotrehalose biosynthesis and glycine-betaine uptake are widely spread mechanisms for osmoadaptation in the Halobacteriales.</title>
        <authorList>
            <person name="Youssef N.H."/>
            <person name="Savage-Ashlock K.N."/>
            <person name="McCully A.L."/>
            <person name="Luedtke B."/>
            <person name="Shaw E.I."/>
            <person name="Hoff W.D."/>
            <person name="Elshahed M.S."/>
        </authorList>
    </citation>
    <scope>NUCLEOTIDE SEQUENCE [LARGE SCALE GENOMIC DNA]</scope>
    <source>
        <strain evidence="1 3">DX253</strain>
    </source>
</reference>
<name>E7QV17_HALPU</name>
<reference evidence="4" key="3">
    <citation type="submission" date="2016-11" db="EMBL/GenBank/DDBJ databases">
        <authorList>
            <person name="Varghese N."/>
            <person name="Submissions S."/>
        </authorList>
    </citation>
    <scope>NUCLEOTIDE SEQUENCE [LARGE SCALE GENOMIC DNA]</scope>
    <source>
        <strain evidence="4">DX253</strain>
    </source>
</reference>
<dbReference type="PATRIC" id="fig|797209.4.peg.2611"/>
<dbReference type="Proteomes" id="UP000003751">
    <property type="component" value="Unassembled WGS sequence"/>
</dbReference>
<dbReference type="Proteomes" id="UP000184203">
    <property type="component" value="Unassembled WGS sequence"/>
</dbReference>
<accession>E7QV17</accession>
<sequence length="46" mass="5226">MTSSKPNDDKDGRRRRLELVDLVTQIIWRVVKIITALAVALRALGH</sequence>
<dbReference type="RefSeq" id="WP_007980560.1">
    <property type="nucleotide sequence ID" value="NZ_AEMG01000013.1"/>
</dbReference>